<protein>
    <submittedName>
        <fullName evidence="2">Uncharacterized protein</fullName>
    </submittedName>
</protein>
<evidence type="ECO:0000256" key="1">
    <source>
        <dbReference type="SAM" id="Coils"/>
    </source>
</evidence>
<dbReference type="InParanoid" id="G0MP19"/>
<dbReference type="OrthoDB" id="5864840at2759"/>
<keyword evidence="1" id="KW-0175">Coiled coil</keyword>
<organism evidence="3">
    <name type="scientific">Caenorhabditis brenneri</name>
    <name type="common">Nematode worm</name>
    <dbReference type="NCBI Taxonomy" id="135651"/>
    <lineage>
        <taxon>Eukaryota</taxon>
        <taxon>Metazoa</taxon>
        <taxon>Ecdysozoa</taxon>
        <taxon>Nematoda</taxon>
        <taxon>Chromadorea</taxon>
        <taxon>Rhabditida</taxon>
        <taxon>Rhabditina</taxon>
        <taxon>Rhabditomorpha</taxon>
        <taxon>Rhabditoidea</taxon>
        <taxon>Rhabditidae</taxon>
        <taxon>Peloderinae</taxon>
        <taxon>Caenorhabditis</taxon>
    </lineage>
</organism>
<sequence>MVNLWNQTVKVVEKLGRDTNEILKESYKTIASNVEAEARRVRDRLGESETQSQIGESNEVPVLNEEKRKLLELRETVNKIKDSLQNINTLCNPMVGEPHVNPGAHTADIADLNSNQERMRNQIDAFRHLVADRNEEFALQLNFLSQMDCILQGRTLRTICFELENVVDRGDSETVKRFGEMAGGLFQQIERVMAELDQNTRNPNVEIDVIPSELPNDNNTPNVWS</sequence>
<dbReference type="STRING" id="135651.G0MP19"/>
<gene>
    <name evidence="2" type="ORF">CAEBREN_04241</name>
</gene>
<dbReference type="HOGENOM" id="CLU_1230867_0_0_1"/>
<dbReference type="FunCoup" id="G0MP19">
    <property type="interactions" value="227"/>
</dbReference>
<keyword evidence="3" id="KW-1185">Reference proteome</keyword>
<feature type="coiled-coil region" evidence="1">
    <location>
        <begin position="31"/>
        <end position="83"/>
    </location>
</feature>
<dbReference type="AlphaFoldDB" id="G0MP19"/>
<proteinExistence type="predicted"/>
<dbReference type="eggNOG" id="ENOG502THR1">
    <property type="taxonomic scope" value="Eukaryota"/>
</dbReference>
<evidence type="ECO:0000313" key="2">
    <source>
        <dbReference type="EMBL" id="EGT39110.1"/>
    </source>
</evidence>
<name>G0MP19_CAEBE</name>
<dbReference type="EMBL" id="GL379804">
    <property type="protein sequence ID" value="EGT39110.1"/>
    <property type="molecule type" value="Genomic_DNA"/>
</dbReference>
<evidence type="ECO:0000313" key="3">
    <source>
        <dbReference type="Proteomes" id="UP000008068"/>
    </source>
</evidence>
<dbReference type="Proteomes" id="UP000008068">
    <property type="component" value="Unassembled WGS sequence"/>
</dbReference>
<reference evidence="3" key="1">
    <citation type="submission" date="2011-07" db="EMBL/GenBank/DDBJ databases">
        <authorList>
            <consortium name="Caenorhabditis brenneri Sequencing and Analysis Consortium"/>
            <person name="Wilson R.K."/>
        </authorList>
    </citation>
    <scope>NUCLEOTIDE SEQUENCE [LARGE SCALE GENOMIC DNA]</scope>
    <source>
        <strain evidence="3">PB2801</strain>
    </source>
</reference>
<accession>G0MP19</accession>